<keyword evidence="1" id="KW-0472">Membrane</keyword>
<keyword evidence="3" id="KW-1185">Reference proteome</keyword>
<evidence type="ECO:0000313" key="3">
    <source>
        <dbReference type="Proteomes" id="UP000315949"/>
    </source>
</evidence>
<protein>
    <submittedName>
        <fullName evidence="2">DUF393 domain-containing protein</fullName>
    </submittedName>
</protein>
<feature type="transmembrane region" description="Helical" evidence="1">
    <location>
        <begin position="451"/>
        <end position="475"/>
    </location>
</feature>
<sequence>MACVCILPPQDQDVLRVNGPADSTGASIYYDGDCPFCSRYVQLLRLQDSLGQVRVVNLRQSPGDVARLRQAGFEPDEGMAFEFEDGLYFGQDAVHRLALLGTRSGTFNRVNRWLLGSTRRAALAYPVLRMGRNAALFLLGRIRLREPSVGARAPWLLFHHALGLFALLHALTNSFRYNPPGYPSTWLMGALGIGLLLRPASTRLAAMLLLTFMVDAWAQLPVHSNHTMMKNVLLLAMAACAIRQMWRGGDWSAFFNDFAPTGRVLLLVMYVFGVFHKINTGFLDPEVSCAVALWREMPAFMRWIDFTAFHHAAIYGTLVIETLILVCLVLPRTRTVAIGLGIAFHSLLALSGYAMYVVFSTLSIALHVLFIERESAARILASPPWRAMRARLDMPSGRAALLAWAALVTVLVWNGSYSEVALAWMPVPAFLAWVIFRYGRTTHAPTPAPRLLWSGCLAANLLSLLFLVNGFAPYLGLKTAQSLNMFANLRLEAGASNHLIFRNPPGPFPYLADTVEIVGSSGSPYFHYIQSHGLQVTWYDLLDTLERTPRGRVSFVRNGVLHRDMDVAALRGEMERVLHPRWVRAFVHFNPVDLREPKPCALDR</sequence>
<feature type="transmembrane region" description="Helical" evidence="1">
    <location>
        <begin position="420"/>
        <end position="439"/>
    </location>
</feature>
<accession>A0A5C5U966</accession>
<comment type="caution">
    <text evidence="2">The sequence shown here is derived from an EMBL/GenBank/DDBJ whole genome shotgun (WGS) entry which is preliminary data.</text>
</comment>
<organism evidence="2 3">
    <name type="scientific">Luteimonas wenzhouensis</name>
    <dbReference type="NCBI Taxonomy" id="2599615"/>
    <lineage>
        <taxon>Bacteria</taxon>
        <taxon>Pseudomonadati</taxon>
        <taxon>Pseudomonadota</taxon>
        <taxon>Gammaproteobacteria</taxon>
        <taxon>Lysobacterales</taxon>
        <taxon>Lysobacteraceae</taxon>
        <taxon>Luteimonas</taxon>
    </lineage>
</organism>
<dbReference type="InterPro" id="IPR007263">
    <property type="entry name" value="DCC1-like"/>
</dbReference>
<gene>
    <name evidence="2" type="ORF">FQY79_02745</name>
</gene>
<dbReference type="AlphaFoldDB" id="A0A5C5U966"/>
<keyword evidence="1" id="KW-1133">Transmembrane helix</keyword>
<dbReference type="Proteomes" id="UP000315949">
    <property type="component" value="Unassembled WGS sequence"/>
</dbReference>
<evidence type="ECO:0000313" key="2">
    <source>
        <dbReference type="EMBL" id="TWT22052.1"/>
    </source>
</evidence>
<feature type="transmembrane region" description="Helical" evidence="1">
    <location>
        <begin position="308"/>
        <end position="330"/>
    </location>
</feature>
<proteinExistence type="predicted"/>
<evidence type="ECO:0000256" key="1">
    <source>
        <dbReference type="SAM" id="Phobius"/>
    </source>
</evidence>
<dbReference type="OrthoDB" id="9180348at2"/>
<reference evidence="2 3" key="1">
    <citation type="submission" date="2019-07" db="EMBL/GenBank/DDBJ databases">
        <title>Luteimonas sp. YD-1 nov., isolated from acidic soil.</title>
        <authorList>
            <person name="Zhou J."/>
        </authorList>
    </citation>
    <scope>NUCLEOTIDE SEQUENCE [LARGE SCALE GENOMIC DNA]</scope>
    <source>
        <strain evidence="2 3">YD-1</strain>
    </source>
</reference>
<name>A0A5C5U966_9GAMM</name>
<dbReference type="GO" id="GO:0015035">
    <property type="term" value="F:protein-disulfide reductase activity"/>
    <property type="evidence" value="ECO:0007669"/>
    <property type="project" value="InterPro"/>
</dbReference>
<dbReference type="EMBL" id="VOHE01000001">
    <property type="protein sequence ID" value="TWT22052.1"/>
    <property type="molecule type" value="Genomic_DNA"/>
</dbReference>
<dbReference type="Pfam" id="PF04134">
    <property type="entry name" value="DCC1-like"/>
    <property type="match status" value="1"/>
</dbReference>
<feature type="transmembrane region" description="Helical" evidence="1">
    <location>
        <begin position="342"/>
        <end position="370"/>
    </location>
</feature>
<keyword evidence="1" id="KW-0812">Transmembrane</keyword>